<dbReference type="SUPFAM" id="SSF50998">
    <property type="entry name" value="Quinoprotein alcohol dehydrogenase-like"/>
    <property type="match status" value="1"/>
</dbReference>
<sequence>MKPQSFVRPRNLRLLLGAALLALSGLELASAQVIVQENFTGDSVTNSWYAQGGACLTAGDSSTPAIANGIGIPPCVGDPYYFSKSNGGTNPTNTGSQLPLVGLGNGSGTADPIGSGALRLTNGGTQSTQETGAIIAAKPFPSTQGIQVTFTTYTYGGNAYNNGNSTSGADGIAFYLMNGGPPADGSSYGKLNSKYPYYQIWDPTSASIGAFGGSLGYSCANGKNPTDGMPGGYLGLGIDEFGNYLNSNDNTATGIDQYLGLSNWPNNGRNPGEIGLRGYGAVTLPMLQMINPSATNSDLQKLCANGGSYKYGGKTYNIPDYAGIFTNPTTNTAAYTILPSTQPISNQEDNSHNVSATRTAAKPITYKLVISPGGLLSFWYNYNNTGFTQVINQLDISTSNGPMPSAFYYGFGASTGGGTNVHEITCFEATPAARTIGAPVAPLTVSANGFLYTLSSNQSPVQGYLNAYALTSSGTASSTSSWEAGALMSKNSTRSSSTLKSTASNGSSISTLATLASGDSAAFALSKTTCVPAVSNIVAYTVDPNTAAPSGCSQPYLGTRAAGSVLDAFGTGDYATLLSPPSSATDALLPNYLSYATTEKTRPTALLFSNDDGFLYSIDATTGALRWGWMPRSFLPQLQNYSSFPYADNFAGKFAVVDAQTTAGGNTTWGTYIVGSAQGGALWYDLALDSSGNPSKVVTTFMPKVSSMPSNTQALPSGTTGYPQRQAPVIGNIGGSQYAAFIVNDSSSSTLVEFNVATGASTSTTLPKSVGLVTSALDYDPSGGELYFGNGSGTIYVTSFSGSASVDVGNITSLGTTEDSQPVIYIGSQTVKNLPYLWAVSTNSTTSTSMITVFGIGNTGWSPLWASGAGAAYTWGGSSWSKLASSSTTPASLQANAIISDAPRVVNGVLVVPAYVPPSNTAASCNLNGEGYYDFFALSSGAFPSNTITQNGKYLTGNLDLGQGQAYTPNLSIGGSSLPVYGGTQQASSPMNPLLFTGASINQVVQWRVR</sequence>
<reference evidence="1" key="1">
    <citation type="submission" date="2016-10" db="EMBL/GenBank/DDBJ databases">
        <title>Sequence of Gallionella enrichment culture.</title>
        <authorList>
            <person name="Poehlein A."/>
            <person name="Muehling M."/>
            <person name="Daniel R."/>
        </authorList>
    </citation>
    <scope>NUCLEOTIDE SEQUENCE</scope>
</reference>
<evidence type="ECO:0000313" key="1">
    <source>
        <dbReference type="EMBL" id="OIQ90643.1"/>
    </source>
</evidence>
<dbReference type="InterPro" id="IPR011047">
    <property type="entry name" value="Quinoprotein_ADH-like_sf"/>
</dbReference>
<proteinExistence type="predicted"/>
<dbReference type="SUPFAM" id="SSF49899">
    <property type="entry name" value="Concanavalin A-like lectins/glucanases"/>
    <property type="match status" value="1"/>
</dbReference>
<organism evidence="1">
    <name type="scientific">mine drainage metagenome</name>
    <dbReference type="NCBI Taxonomy" id="410659"/>
    <lineage>
        <taxon>unclassified sequences</taxon>
        <taxon>metagenomes</taxon>
        <taxon>ecological metagenomes</taxon>
    </lineage>
</organism>
<dbReference type="InterPro" id="IPR013320">
    <property type="entry name" value="ConA-like_dom_sf"/>
</dbReference>
<comment type="caution">
    <text evidence="1">The sequence shown here is derived from an EMBL/GenBank/DDBJ whole genome shotgun (WGS) entry which is preliminary data.</text>
</comment>
<protein>
    <submittedName>
        <fullName evidence="1">Uncharacterized protein</fullName>
    </submittedName>
</protein>
<dbReference type="EMBL" id="MLJW01000284">
    <property type="protein sequence ID" value="OIQ90643.1"/>
    <property type="molecule type" value="Genomic_DNA"/>
</dbReference>
<name>A0A1J5RM90_9ZZZZ</name>
<gene>
    <name evidence="1" type="ORF">GALL_274350</name>
</gene>
<accession>A0A1J5RM90</accession>
<dbReference type="AlphaFoldDB" id="A0A1J5RM90"/>